<dbReference type="EMBL" id="FQXV01000004">
    <property type="protein sequence ID" value="SHH92308.1"/>
    <property type="molecule type" value="Genomic_DNA"/>
</dbReference>
<dbReference type="STRING" id="1123282.SAMN02745823_01450"/>
<gene>
    <name evidence="2" type="ORF">SAMN02745823_01450</name>
</gene>
<dbReference type="AlphaFoldDB" id="A0A1M5WYC5"/>
<dbReference type="Proteomes" id="UP000183995">
    <property type="component" value="Unassembled WGS sequence"/>
</dbReference>
<sequence>MSSKRVRIILLTGIALIVLIIGISLILTYASRQTINTDLPQTATAEPSGAGATASGSPAATGLSSVSVTEDNVQAVIATMARRGSYTRSVKVENFNAEGKAVSNIDVAVLDGATAMKINGSGSAKYIVLAGGRLYVWYDGDKEYYSGPADALGQAQSVADQFQMIATYEDILKLDKSSIQDASFTTYGGENCIYVEYVTELPGYATIWKCYISVQTGLLADAEQYEGETLVYRMTTSAYDPAEPDASAFNLPDGKNAFSAP</sequence>
<name>A0A1M5WYC5_9FIRM</name>
<evidence type="ECO:0000313" key="3">
    <source>
        <dbReference type="Proteomes" id="UP000183995"/>
    </source>
</evidence>
<accession>A0A1M5WYC5</accession>
<evidence type="ECO:0000256" key="1">
    <source>
        <dbReference type="SAM" id="Phobius"/>
    </source>
</evidence>
<keyword evidence="1" id="KW-1133">Transmembrane helix</keyword>
<dbReference type="RefSeq" id="WP_073077223.1">
    <property type="nucleotide sequence ID" value="NZ_FQXV01000004.1"/>
</dbReference>
<feature type="transmembrane region" description="Helical" evidence="1">
    <location>
        <begin position="7"/>
        <end position="30"/>
    </location>
</feature>
<dbReference type="OrthoDB" id="1733913at2"/>
<keyword evidence="1" id="KW-0812">Transmembrane</keyword>
<organism evidence="2 3">
    <name type="scientific">Sporobacter termitidis DSM 10068</name>
    <dbReference type="NCBI Taxonomy" id="1123282"/>
    <lineage>
        <taxon>Bacteria</taxon>
        <taxon>Bacillati</taxon>
        <taxon>Bacillota</taxon>
        <taxon>Clostridia</taxon>
        <taxon>Eubacteriales</taxon>
        <taxon>Oscillospiraceae</taxon>
        <taxon>Sporobacter</taxon>
    </lineage>
</organism>
<proteinExistence type="predicted"/>
<protein>
    <submittedName>
        <fullName evidence="2">Uncharacterized protein</fullName>
    </submittedName>
</protein>
<keyword evidence="1" id="KW-0472">Membrane</keyword>
<reference evidence="2 3" key="1">
    <citation type="submission" date="2016-11" db="EMBL/GenBank/DDBJ databases">
        <authorList>
            <person name="Jaros S."/>
            <person name="Januszkiewicz K."/>
            <person name="Wedrychowicz H."/>
        </authorList>
    </citation>
    <scope>NUCLEOTIDE SEQUENCE [LARGE SCALE GENOMIC DNA]</scope>
    <source>
        <strain evidence="2 3">DSM 10068</strain>
    </source>
</reference>
<keyword evidence="3" id="KW-1185">Reference proteome</keyword>
<evidence type="ECO:0000313" key="2">
    <source>
        <dbReference type="EMBL" id="SHH92308.1"/>
    </source>
</evidence>